<feature type="compositionally biased region" description="Polar residues" evidence="2">
    <location>
        <begin position="48"/>
        <end position="57"/>
    </location>
</feature>
<name>A0A850SWP0_9BACT</name>
<evidence type="ECO:0000256" key="1">
    <source>
        <dbReference type="ARBA" id="ARBA00008455"/>
    </source>
</evidence>
<dbReference type="Gene3D" id="3.90.70.10">
    <property type="entry name" value="Cysteine proteinases"/>
    <property type="match status" value="1"/>
</dbReference>
<keyword evidence="5" id="KW-1185">Reference proteome</keyword>
<dbReference type="SMART" id="SM00645">
    <property type="entry name" value="Pept_C1"/>
    <property type="match status" value="1"/>
</dbReference>
<gene>
    <name evidence="4" type="ORF">HXW94_02255</name>
</gene>
<evidence type="ECO:0000259" key="3">
    <source>
        <dbReference type="PROSITE" id="PS50853"/>
    </source>
</evidence>
<dbReference type="InterPro" id="IPR013128">
    <property type="entry name" value="Peptidase_C1A"/>
</dbReference>
<dbReference type="Pfam" id="PF00112">
    <property type="entry name" value="Peptidase_C1"/>
    <property type="match status" value="1"/>
</dbReference>
<dbReference type="AlphaFoldDB" id="A0A850SWP0"/>
<dbReference type="Proteomes" id="UP000553343">
    <property type="component" value="Unassembled WGS sequence"/>
</dbReference>
<dbReference type="PROSITE" id="PS50853">
    <property type="entry name" value="FN3"/>
    <property type="match status" value="2"/>
</dbReference>
<dbReference type="InterPro" id="IPR025661">
    <property type="entry name" value="Pept_asp_AS"/>
</dbReference>
<comment type="similarity">
    <text evidence="1">Belongs to the peptidase C1 family.</text>
</comment>
<dbReference type="InterPro" id="IPR003961">
    <property type="entry name" value="FN3_dom"/>
</dbReference>
<evidence type="ECO:0000256" key="2">
    <source>
        <dbReference type="SAM" id="MobiDB-lite"/>
    </source>
</evidence>
<dbReference type="SUPFAM" id="SSF54001">
    <property type="entry name" value="Cysteine proteinases"/>
    <property type="match status" value="1"/>
</dbReference>
<evidence type="ECO:0000313" key="5">
    <source>
        <dbReference type="Proteomes" id="UP000553343"/>
    </source>
</evidence>
<proteinExistence type="inferred from homology"/>
<dbReference type="InterPro" id="IPR038765">
    <property type="entry name" value="Papain-like_cys_pep_sf"/>
</dbReference>
<feature type="region of interest" description="Disordered" evidence="2">
    <location>
        <begin position="900"/>
        <end position="934"/>
    </location>
</feature>
<dbReference type="InterPro" id="IPR036116">
    <property type="entry name" value="FN3_sf"/>
</dbReference>
<dbReference type="GO" id="GO:0006508">
    <property type="term" value="P:proteolysis"/>
    <property type="evidence" value="ECO:0007669"/>
    <property type="project" value="InterPro"/>
</dbReference>
<feature type="domain" description="Fibronectin type-III" evidence="3">
    <location>
        <begin position="974"/>
        <end position="1060"/>
    </location>
</feature>
<accession>A0A850SWP0</accession>
<dbReference type="EMBL" id="JACADJ010000005">
    <property type="protein sequence ID" value="NWH03823.1"/>
    <property type="molecule type" value="Genomic_DNA"/>
</dbReference>
<dbReference type="SUPFAM" id="SSF49265">
    <property type="entry name" value="Fibronectin type III"/>
    <property type="match status" value="2"/>
</dbReference>
<sequence length="1125" mass="122997">MNFRHKSPMLIVLFAVLLVFGSAWGDQVDERIRQLNLELKAQGESWTAGRTNMSDMSPEQRRALLGGPDEPQIIDTGAVEKTPDGAYIGGAFPASSFDWRNRSGTNWMTPVTNQMCGDCWAHATLGSMEVRLRYQKGGTYGYQLPINLSERYAVTCSPHASCSAWNIPGLLSFIESDGVPDEECLPYNSSLDCSDRCSNWSHRVYKVTNYGTYYGPGSTFRDQVANSVYYYGPIPVWMKVYDDFWDYSGGIYTRTSSVEEGGHFVNIVGWGTSGGVDYWICKNSWGTGWGVNGYFYIRRGTNESRIEEAAYWLTPQNLPNLNDSTPTGWDYPIVPRGNNTATTTNATVTSTLPGNSNATYWNVNWKNEGTVKARDNVTHLSVDDIYTYWFSLSYQPAGYDSRHVNSGPSTVRGGRHTICQNTMDYDNRVWEYDENDNTYCKQFVWSPYSLSDNVPVTRSSAPPKRNTLGYSYYNCDGFSFDVQSTHPTDWWSAVGILPYSSSADYDVRLHDIGTYTGSEGGFGSYLEYSSYGGSASDFVIVNDNQAAHGTYYAGVLNYNEGSGAFRIEEDASEKIFDGTNGPYSKISSNVLDIYEYYASSAGTYRFKLDQTAGTCDLGMTLYDDDTTTASKSDYMSGGYANSNGDGQDEYMDVTIPDAGFHGLAVWKADAGDYNKTTTYKLQAGKCATPGTPSTPSPTDGAVNVPVTADLDWANSSFTLYYDVWFKKSTDASYTKLGEPETSAWALGTLDQGTTYQWAVRSNNICGSASSYVYWSFTTVDTTPPTPDPMTWSVIPYELDTSEIKMTATTASDPSTPVSYYFDFTSSPTGGTGGSDSGWTTSTSYTDSGLQANHQYEYTVAAKDAQGNMTAYSTSSREYTDIETPAGIVFGTITTTSIQARSSNTPSNLSSGSSGLLVENTTEGTSSGWKQNNNLWTSGSLSPNQKYTFRAMARNGDGNQTPWSGSASCYTQAKAPEAMAFSNITQTSIQANWSANGNPAGTAYYCENLTQGTNSGWITATSWNSTGLDCGKSYTFRVRARNEDAIETTLVSLGSATTLPCADACEGNFDGDNDVDVSDFAVFAADYGRTDCDTGDLCEGNFDGDNDVDVSDFAVFAADYGRTDCP</sequence>
<protein>
    <recommendedName>
        <fullName evidence="3">Fibronectin type-III domain-containing protein</fullName>
    </recommendedName>
</protein>
<feature type="region of interest" description="Disordered" evidence="2">
    <location>
        <begin position="48"/>
        <end position="71"/>
    </location>
</feature>
<dbReference type="CDD" id="cd00063">
    <property type="entry name" value="FN3"/>
    <property type="match status" value="1"/>
</dbReference>
<comment type="caution">
    <text evidence="4">The sequence shown here is derived from an EMBL/GenBank/DDBJ whole genome shotgun (WGS) entry which is preliminary data.</text>
</comment>
<feature type="domain" description="Fibronectin type-III" evidence="3">
    <location>
        <begin position="785"/>
        <end position="886"/>
    </location>
</feature>
<evidence type="ECO:0000313" key="4">
    <source>
        <dbReference type="EMBL" id="NWH03823.1"/>
    </source>
</evidence>
<feature type="compositionally biased region" description="Polar residues" evidence="2">
    <location>
        <begin position="918"/>
        <end position="934"/>
    </location>
</feature>
<organism evidence="4 5">
    <name type="scientific">Desulfobacter latus</name>
    <dbReference type="NCBI Taxonomy" id="2292"/>
    <lineage>
        <taxon>Bacteria</taxon>
        <taxon>Pseudomonadati</taxon>
        <taxon>Thermodesulfobacteriota</taxon>
        <taxon>Desulfobacteria</taxon>
        <taxon>Desulfobacterales</taxon>
        <taxon>Desulfobacteraceae</taxon>
        <taxon>Desulfobacter</taxon>
    </lineage>
</organism>
<dbReference type="PANTHER" id="PTHR12411">
    <property type="entry name" value="CYSTEINE PROTEASE FAMILY C1-RELATED"/>
    <property type="match status" value="1"/>
</dbReference>
<dbReference type="GO" id="GO:0008234">
    <property type="term" value="F:cysteine-type peptidase activity"/>
    <property type="evidence" value="ECO:0007669"/>
    <property type="project" value="InterPro"/>
</dbReference>
<dbReference type="InterPro" id="IPR013783">
    <property type="entry name" value="Ig-like_fold"/>
</dbReference>
<dbReference type="SMART" id="SM00060">
    <property type="entry name" value="FN3"/>
    <property type="match status" value="3"/>
</dbReference>
<dbReference type="InterPro" id="IPR000668">
    <property type="entry name" value="Peptidase_C1A_C"/>
</dbReference>
<dbReference type="PROSITE" id="PS00640">
    <property type="entry name" value="THIOL_PROTEASE_ASN"/>
    <property type="match status" value="1"/>
</dbReference>
<reference evidence="4 5" key="1">
    <citation type="submission" date="2020-06" db="EMBL/GenBank/DDBJ databases">
        <title>High-quality draft genome of sulfate reducer Desulfobacter latus type strain AcrS2 isolated from marine sediment.</title>
        <authorList>
            <person name="Hoppe M."/>
            <person name="Larsen C.K."/>
            <person name="Marshall I.P.G."/>
            <person name="Schramm A."/>
            <person name="Marietou A.G."/>
        </authorList>
    </citation>
    <scope>NUCLEOTIDE SEQUENCE [LARGE SCALE GENOMIC DNA]</scope>
    <source>
        <strain evidence="4 5">AcRS2</strain>
    </source>
</reference>
<dbReference type="Gene3D" id="2.60.40.10">
    <property type="entry name" value="Immunoglobulins"/>
    <property type="match status" value="2"/>
</dbReference>
<feature type="compositionally biased region" description="Low complexity" evidence="2">
    <location>
        <begin position="901"/>
        <end position="916"/>
    </location>
</feature>
<dbReference type="RefSeq" id="WP_178365282.1">
    <property type="nucleotide sequence ID" value="NZ_JACADJ010000005.1"/>
</dbReference>